<keyword evidence="1" id="KW-0472">Membrane</keyword>
<reference evidence="2" key="1">
    <citation type="submission" date="2020-06" db="EMBL/GenBank/DDBJ databases">
        <authorList>
            <person name="Li T."/>
            <person name="Hu X."/>
            <person name="Zhang T."/>
            <person name="Song X."/>
            <person name="Zhang H."/>
            <person name="Dai N."/>
            <person name="Sheng W."/>
            <person name="Hou X."/>
            <person name="Wei L."/>
        </authorList>
    </citation>
    <scope>NUCLEOTIDE SEQUENCE</scope>
    <source>
        <strain evidence="2">G02</strain>
        <tissue evidence="2">Leaf</tissue>
    </source>
</reference>
<dbReference type="EMBL" id="JACGWJ010000004">
    <property type="protein sequence ID" value="KAL0423634.1"/>
    <property type="molecule type" value="Genomic_DNA"/>
</dbReference>
<evidence type="ECO:0000256" key="1">
    <source>
        <dbReference type="SAM" id="Phobius"/>
    </source>
</evidence>
<feature type="transmembrane region" description="Helical" evidence="1">
    <location>
        <begin position="48"/>
        <end position="65"/>
    </location>
</feature>
<protein>
    <submittedName>
        <fullName evidence="2">Uncharacterized protein</fullName>
    </submittedName>
</protein>
<reference evidence="2" key="2">
    <citation type="journal article" date="2024" name="Plant">
        <title>Genomic evolution and insights into agronomic trait innovations of Sesamum species.</title>
        <authorList>
            <person name="Miao H."/>
            <person name="Wang L."/>
            <person name="Qu L."/>
            <person name="Liu H."/>
            <person name="Sun Y."/>
            <person name="Le M."/>
            <person name="Wang Q."/>
            <person name="Wei S."/>
            <person name="Zheng Y."/>
            <person name="Lin W."/>
            <person name="Duan Y."/>
            <person name="Cao H."/>
            <person name="Xiong S."/>
            <person name="Wang X."/>
            <person name="Wei L."/>
            <person name="Li C."/>
            <person name="Ma Q."/>
            <person name="Ju M."/>
            <person name="Zhao R."/>
            <person name="Li G."/>
            <person name="Mu C."/>
            <person name="Tian Q."/>
            <person name="Mei H."/>
            <person name="Zhang T."/>
            <person name="Gao T."/>
            <person name="Zhang H."/>
        </authorList>
    </citation>
    <scope>NUCLEOTIDE SEQUENCE</scope>
    <source>
        <strain evidence="2">G02</strain>
    </source>
</reference>
<comment type="caution">
    <text evidence="2">The sequence shown here is derived from an EMBL/GenBank/DDBJ whole genome shotgun (WGS) entry which is preliminary data.</text>
</comment>
<sequence length="150" mass="16634">MLGAFSVHPKSGQQTLASHGHEHLGCGDSHGDIHRVHPLPYWSLILEVRPWLFVGAFILVFLPLLSSSFPLGCQGILHVDIFDCSRQESFELGSWLLSQGFEEVSVQQSLRKGIGLNLLGHRRNFQGGRVEMLEVLLQGFSFLLADGEEA</sequence>
<keyword evidence="1" id="KW-1133">Transmembrane helix</keyword>
<dbReference type="AlphaFoldDB" id="A0AAW2V2E4"/>
<name>A0AAW2V2E4_SESRA</name>
<accession>A0AAW2V2E4</accession>
<evidence type="ECO:0000313" key="2">
    <source>
        <dbReference type="EMBL" id="KAL0423634.1"/>
    </source>
</evidence>
<organism evidence="2">
    <name type="scientific">Sesamum radiatum</name>
    <name type="common">Black benniseed</name>
    <dbReference type="NCBI Taxonomy" id="300843"/>
    <lineage>
        <taxon>Eukaryota</taxon>
        <taxon>Viridiplantae</taxon>
        <taxon>Streptophyta</taxon>
        <taxon>Embryophyta</taxon>
        <taxon>Tracheophyta</taxon>
        <taxon>Spermatophyta</taxon>
        <taxon>Magnoliopsida</taxon>
        <taxon>eudicotyledons</taxon>
        <taxon>Gunneridae</taxon>
        <taxon>Pentapetalae</taxon>
        <taxon>asterids</taxon>
        <taxon>lamiids</taxon>
        <taxon>Lamiales</taxon>
        <taxon>Pedaliaceae</taxon>
        <taxon>Sesamum</taxon>
    </lineage>
</organism>
<proteinExistence type="predicted"/>
<gene>
    <name evidence="2" type="ORF">Sradi_0898200</name>
</gene>
<keyword evidence="1" id="KW-0812">Transmembrane</keyword>